<dbReference type="Gene3D" id="1.10.287.770">
    <property type="entry name" value="YojJ-like"/>
    <property type="match status" value="1"/>
</dbReference>
<keyword evidence="6" id="KW-0915">Sodium</keyword>
<feature type="region of interest" description="Disordered" evidence="12">
    <location>
        <begin position="32"/>
        <end position="53"/>
    </location>
</feature>
<accession>A0A914AB97</accession>
<dbReference type="Proteomes" id="UP000887568">
    <property type="component" value="Unplaced"/>
</dbReference>
<dbReference type="EnsemblMetazoa" id="XM_038205095.1">
    <property type="protein sequence ID" value="XP_038061023.1"/>
    <property type="gene ID" value="LOC119731823"/>
</dbReference>
<evidence type="ECO:0000256" key="5">
    <source>
        <dbReference type="ARBA" id="ARBA00022989"/>
    </source>
</evidence>
<evidence type="ECO:0000313" key="15">
    <source>
        <dbReference type="Proteomes" id="UP000887568"/>
    </source>
</evidence>
<feature type="transmembrane region" description="Helical" evidence="13">
    <location>
        <begin position="654"/>
        <end position="681"/>
    </location>
</feature>
<protein>
    <submittedName>
        <fullName evidence="14">Uncharacterized protein</fullName>
    </submittedName>
</protein>
<sequence>MSKNIMTAGISSGYQNDAFVVMPSESIPLPNYHQNKAPVESKPADEPEKDQTPKTFGGLVSEFADNTTAHGVSRIANASSCIASFIWLVILCAAFSGFFYQGTNLVLDFFSWPYGTTIDIITNTSVDFPAVTVCNMNRLRRSELKGTRFEGVIAVDGGVTGGDNDYSWFFDWSSQGDFYTQFLSSAGGGGGGGGNSSVGGGGGSVGGGGGSVGGGGGSVGGGGGSVGGGGGSVGGGGGSVGGGGGSVGGGGGSVGGGGGSVGGGGGSVGGGGGSVGGGGGSVGGGGGSVGGGGGSLGGGGGSLGGGSLGGGSLGGGSLGGGSLWFSDLGNDFNFQYDNYYDFGTVTGESDWDGFLANSKSEDFSDIINVANPTRDELDVLGHQAEDFILQCTFDRRKCNYTDFHKFQNSQYGNCYTFNHGRDEAVRTTSKSGSQYGLHLTLFIEQPEYVGLFTPESGVRIGIDHWETTPHPEDSGITASTGQATSIAMRKSFIKRLGGRYSECTTGEDTEFESDFFQYSPLTCKKQCVQNNMKDRCDCVSDILLDGVQCSYLNSTQQRCRQLVEALYEDDKLDCYCPVACEENGFQTSTSVSTWPSERYEEHLYSRVAPKNAVAARMLQDVETTRKNLARLRIYFEELNFQRVEQSPNWSIDSILGAVGGLMGLYVGISSITLAEIIVFILSLFKQCCRTMLCINKVQPSR</sequence>
<reference evidence="14" key="1">
    <citation type="submission" date="2022-11" db="UniProtKB">
        <authorList>
            <consortium name="EnsemblMetazoa"/>
        </authorList>
    </citation>
    <scope>IDENTIFICATION</scope>
</reference>
<evidence type="ECO:0000256" key="10">
    <source>
        <dbReference type="ARBA" id="ARBA00023303"/>
    </source>
</evidence>
<comment type="similarity">
    <text evidence="11">Belongs to the amiloride-sensitive sodium channel (TC 1.A.6) family.</text>
</comment>
<dbReference type="GeneID" id="119731823"/>
<dbReference type="RefSeq" id="XP_038061023.1">
    <property type="nucleotide sequence ID" value="XM_038205095.1"/>
</dbReference>
<feature type="transmembrane region" description="Helical" evidence="13">
    <location>
        <begin position="81"/>
        <end position="100"/>
    </location>
</feature>
<evidence type="ECO:0000256" key="11">
    <source>
        <dbReference type="RuleBase" id="RU000679"/>
    </source>
</evidence>
<dbReference type="GO" id="GO:0005886">
    <property type="term" value="C:plasma membrane"/>
    <property type="evidence" value="ECO:0007669"/>
    <property type="project" value="TreeGrafter"/>
</dbReference>
<keyword evidence="2 11" id="KW-0813">Transport</keyword>
<keyword evidence="10 11" id="KW-0407">Ion channel</keyword>
<evidence type="ECO:0000256" key="13">
    <source>
        <dbReference type="SAM" id="Phobius"/>
    </source>
</evidence>
<keyword evidence="7 11" id="KW-0406">Ion transport</keyword>
<evidence type="ECO:0000256" key="3">
    <source>
        <dbReference type="ARBA" id="ARBA00022461"/>
    </source>
</evidence>
<keyword evidence="9 11" id="KW-0739">Sodium transport</keyword>
<evidence type="ECO:0000256" key="4">
    <source>
        <dbReference type="ARBA" id="ARBA00022692"/>
    </source>
</evidence>
<keyword evidence="5 13" id="KW-1133">Transmembrane helix</keyword>
<evidence type="ECO:0000256" key="2">
    <source>
        <dbReference type="ARBA" id="ARBA00022448"/>
    </source>
</evidence>
<evidence type="ECO:0000313" key="14">
    <source>
        <dbReference type="EnsemblMetazoa" id="XP_038061023.1"/>
    </source>
</evidence>
<feature type="compositionally biased region" description="Basic and acidic residues" evidence="12">
    <location>
        <begin position="42"/>
        <end position="52"/>
    </location>
</feature>
<keyword evidence="3 11" id="KW-0894">Sodium channel</keyword>
<evidence type="ECO:0000256" key="6">
    <source>
        <dbReference type="ARBA" id="ARBA00023053"/>
    </source>
</evidence>
<dbReference type="OrthoDB" id="6021021at2759"/>
<evidence type="ECO:0000256" key="8">
    <source>
        <dbReference type="ARBA" id="ARBA00023136"/>
    </source>
</evidence>
<name>A0A914AB97_PATMI</name>
<keyword evidence="4 11" id="KW-0812">Transmembrane</keyword>
<dbReference type="GO" id="GO:0015280">
    <property type="term" value="F:ligand-gated sodium channel activity"/>
    <property type="evidence" value="ECO:0007669"/>
    <property type="project" value="TreeGrafter"/>
</dbReference>
<dbReference type="PRINTS" id="PR01078">
    <property type="entry name" value="AMINACHANNEL"/>
</dbReference>
<organism evidence="14 15">
    <name type="scientific">Patiria miniata</name>
    <name type="common">Bat star</name>
    <name type="synonym">Asterina miniata</name>
    <dbReference type="NCBI Taxonomy" id="46514"/>
    <lineage>
        <taxon>Eukaryota</taxon>
        <taxon>Metazoa</taxon>
        <taxon>Echinodermata</taxon>
        <taxon>Eleutherozoa</taxon>
        <taxon>Asterozoa</taxon>
        <taxon>Asteroidea</taxon>
        <taxon>Valvatacea</taxon>
        <taxon>Valvatida</taxon>
        <taxon>Asterinidae</taxon>
        <taxon>Patiria</taxon>
    </lineage>
</organism>
<dbReference type="PANTHER" id="PTHR11690">
    <property type="entry name" value="AMILORIDE-SENSITIVE SODIUM CHANNEL-RELATED"/>
    <property type="match status" value="1"/>
</dbReference>
<keyword evidence="8 13" id="KW-0472">Membrane</keyword>
<dbReference type="OMA" id="CKKQCMQ"/>
<dbReference type="Pfam" id="PF00858">
    <property type="entry name" value="ASC"/>
    <property type="match status" value="1"/>
</dbReference>
<dbReference type="PANTHER" id="PTHR11690:SF248">
    <property type="entry name" value="PICKPOCKET 17, ISOFORM A"/>
    <property type="match status" value="1"/>
</dbReference>
<evidence type="ECO:0000256" key="1">
    <source>
        <dbReference type="ARBA" id="ARBA00004141"/>
    </source>
</evidence>
<evidence type="ECO:0000256" key="9">
    <source>
        <dbReference type="ARBA" id="ARBA00023201"/>
    </source>
</evidence>
<comment type="subcellular location">
    <subcellularLocation>
        <location evidence="1">Membrane</location>
        <topology evidence="1">Multi-pass membrane protein</topology>
    </subcellularLocation>
</comment>
<evidence type="ECO:0000256" key="12">
    <source>
        <dbReference type="SAM" id="MobiDB-lite"/>
    </source>
</evidence>
<dbReference type="Gene3D" id="2.60.470.10">
    <property type="entry name" value="Acid-sensing ion channels like domains"/>
    <property type="match status" value="1"/>
</dbReference>
<proteinExistence type="inferred from homology"/>
<dbReference type="InterPro" id="IPR001873">
    <property type="entry name" value="ENaC"/>
</dbReference>
<dbReference type="AlphaFoldDB" id="A0A914AB97"/>
<evidence type="ECO:0000256" key="7">
    <source>
        <dbReference type="ARBA" id="ARBA00023065"/>
    </source>
</evidence>
<keyword evidence="15" id="KW-1185">Reference proteome</keyword>